<dbReference type="Pfam" id="PF16011">
    <property type="entry name" value="CBM9_2"/>
    <property type="match status" value="1"/>
</dbReference>
<gene>
    <name evidence="2" type="ORF">F1331_26275</name>
</gene>
<dbReference type="GO" id="GO:0016052">
    <property type="term" value="P:carbohydrate catabolic process"/>
    <property type="evidence" value="ECO:0007669"/>
    <property type="project" value="InterPro"/>
</dbReference>
<feature type="domain" description="Carbohydrate-binding" evidence="1">
    <location>
        <begin position="14"/>
        <end position="38"/>
    </location>
</feature>
<evidence type="ECO:0000313" key="2">
    <source>
        <dbReference type="EMBL" id="QUS47354.1"/>
    </source>
</evidence>
<name>A0A8E5MZD5_SALET</name>
<accession>A0A8E5MZD5</accession>
<evidence type="ECO:0000259" key="1">
    <source>
        <dbReference type="Pfam" id="PF16011"/>
    </source>
</evidence>
<protein>
    <recommendedName>
        <fullName evidence="1">Carbohydrate-binding domain-containing protein</fullName>
    </recommendedName>
</protein>
<sequence>MRGCNFWQGRSPRLYLAWSPTRTPKPNFHVPDAFGTLVLE</sequence>
<reference evidence="2" key="1">
    <citation type="submission" date="2019-09" db="EMBL/GenBank/DDBJ databases">
        <title>Characterization of Mobilized Colistin Resistance Gene mcr-9 Carrying Colisitin Resistant Salmonella enterica serotype Senftenberg ST14.</title>
        <authorList>
            <person name="Cha M.-H."/>
            <person name="Woo G.-J."/>
        </authorList>
    </citation>
    <scope>NUCLEOTIDE SEQUENCE</scope>
    <source>
        <strain evidence="2">KUFSE-SAL0043</strain>
    </source>
</reference>
<proteinExistence type="predicted"/>
<dbReference type="RefSeq" id="WP_219827686.1">
    <property type="nucleotide sequence ID" value="NZ_CP043765.1"/>
</dbReference>
<dbReference type="InterPro" id="IPR010502">
    <property type="entry name" value="Carb-bd_dom_fam9"/>
</dbReference>
<dbReference type="Gene3D" id="2.60.40.1190">
    <property type="match status" value="1"/>
</dbReference>
<dbReference type="GO" id="GO:0030246">
    <property type="term" value="F:carbohydrate binding"/>
    <property type="evidence" value="ECO:0007669"/>
    <property type="project" value="InterPro"/>
</dbReference>
<dbReference type="EMBL" id="CP043765">
    <property type="protein sequence ID" value="QUS47354.1"/>
    <property type="molecule type" value="Genomic_DNA"/>
</dbReference>
<dbReference type="AlphaFoldDB" id="A0A8E5MZD5"/>
<organism evidence="2">
    <name type="scientific">Salmonella enterica subsp. enterica serovar Dessau</name>
    <dbReference type="NCBI Taxonomy" id="2564349"/>
    <lineage>
        <taxon>Bacteria</taxon>
        <taxon>Pseudomonadati</taxon>
        <taxon>Pseudomonadota</taxon>
        <taxon>Gammaproteobacteria</taxon>
        <taxon>Enterobacterales</taxon>
        <taxon>Enterobacteriaceae</taxon>
        <taxon>Salmonella</taxon>
    </lineage>
</organism>
<dbReference type="GO" id="GO:0004553">
    <property type="term" value="F:hydrolase activity, hydrolyzing O-glycosyl compounds"/>
    <property type="evidence" value="ECO:0007669"/>
    <property type="project" value="InterPro"/>
</dbReference>